<feature type="signal peptide" evidence="1">
    <location>
        <begin position="1"/>
        <end position="18"/>
    </location>
</feature>
<comment type="caution">
    <text evidence="2">The sequence shown here is derived from an EMBL/GenBank/DDBJ whole genome shotgun (WGS) entry which is preliminary data.</text>
</comment>
<gene>
    <name evidence="2" type="ORF">TSOC_005392</name>
</gene>
<organism evidence="2 3">
    <name type="scientific">Tetrabaena socialis</name>
    <dbReference type="NCBI Taxonomy" id="47790"/>
    <lineage>
        <taxon>Eukaryota</taxon>
        <taxon>Viridiplantae</taxon>
        <taxon>Chlorophyta</taxon>
        <taxon>core chlorophytes</taxon>
        <taxon>Chlorophyceae</taxon>
        <taxon>CS clade</taxon>
        <taxon>Chlamydomonadales</taxon>
        <taxon>Tetrabaenaceae</taxon>
        <taxon>Tetrabaena</taxon>
    </lineage>
</organism>
<dbReference type="Proteomes" id="UP000236333">
    <property type="component" value="Unassembled WGS sequence"/>
</dbReference>
<dbReference type="EMBL" id="PGGS01000146">
    <property type="protein sequence ID" value="PNH08082.1"/>
    <property type="molecule type" value="Genomic_DNA"/>
</dbReference>
<accession>A0A2J8A6C4</accession>
<evidence type="ECO:0000313" key="2">
    <source>
        <dbReference type="EMBL" id="PNH08082.1"/>
    </source>
</evidence>
<keyword evidence="1" id="KW-0732">Signal</keyword>
<evidence type="ECO:0000313" key="3">
    <source>
        <dbReference type="Proteomes" id="UP000236333"/>
    </source>
</evidence>
<proteinExistence type="predicted"/>
<reference evidence="2 3" key="1">
    <citation type="journal article" date="2017" name="Mol. Biol. Evol.">
        <title>The 4-celled Tetrabaena socialis nuclear genome reveals the essential components for genetic control of cell number at the origin of multicellularity in the volvocine lineage.</title>
        <authorList>
            <person name="Featherston J."/>
            <person name="Arakaki Y."/>
            <person name="Hanschen E.R."/>
            <person name="Ferris P.J."/>
            <person name="Michod R.E."/>
            <person name="Olson B.J.S.C."/>
            <person name="Nozaki H."/>
            <person name="Durand P.M."/>
        </authorList>
    </citation>
    <scope>NUCLEOTIDE SEQUENCE [LARGE SCALE GENOMIC DNA]</scope>
    <source>
        <strain evidence="2 3">NIES-571</strain>
    </source>
</reference>
<evidence type="ECO:0000256" key="1">
    <source>
        <dbReference type="SAM" id="SignalP"/>
    </source>
</evidence>
<name>A0A2J8A6C4_9CHLO</name>
<dbReference type="AlphaFoldDB" id="A0A2J8A6C4"/>
<feature type="chain" id="PRO_5014347501" evidence="1">
    <location>
        <begin position="19"/>
        <end position="122"/>
    </location>
</feature>
<sequence>MSPMSPAALLAAAAAAAALSPLALHLSPFVWRGEQTEAAEGEAAAWSLRRRFPSLRDAGSAGPAFGGAVAMQSADARGRRAVSAAAGQRLQRRLSALSDAATSAAALWALRPPSRSLLQQQA</sequence>
<keyword evidence="3" id="KW-1185">Reference proteome</keyword>
<protein>
    <submittedName>
        <fullName evidence="2">Uncharacterized protein</fullName>
    </submittedName>
</protein>